<feature type="domain" description="Putative restriction endonuclease" evidence="1">
    <location>
        <begin position="16"/>
        <end position="151"/>
    </location>
</feature>
<dbReference type="Proteomes" id="UP000291591">
    <property type="component" value="Unassembled WGS sequence"/>
</dbReference>
<dbReference type="Gene3D" id="3.90.1570.10">
    <property type="entry name" value="tt1808, chain A"/>
    <property type="match status" value="1"/>
</dbReference>
<gene>
    <name evidence="2" type="ORF">EV383_5614</name>
</gene>
<evidence type="ECO:0000313" key="3">
    <source>
        <dbReference type="Proteomes" id="UP000291591"/>
    </source>
</evidence>
<dbReference type="InterPro" id="IPR008538">
    <property type="entry name" value="Uma2"/>
</dbReference>
<organism evidence="2 3">
    <name type="scientific">Pseudonocardia sediminis</name>
    <dbReference type="NCBI Taxonomy" id="1397368"/>
    <lineage>
        <taxon>Bacteria</taxon>
        <taxon>Bacillati</taxon>
        <taxon>Actinomycetota</taxon>
        <taxon>Actinomycetes</taxon>
        <taxon>Pseudonocardiales</taxon>
        <taxon>Pseudonocardiaceae</taxon>
        <taxon>Pseudonocardia</taxon>
    </lineage>
</organism>
<dbReference type="PANTHER" id="PTHR35400:SF3">
    <property type="entry name" value="SLL1072 PROTEIN"/>
    <property type="match status" value="1"/>
</dbReference>
<dbReference type="AlphaFoldDB" id="A0A4V2FRI0"/>
<accession>A0A4V2FRI0</accession>
<sequence>MTIQPVAPSHLLTVSEYLEIGEIEPGYSELVEGRLLMSPGPAPDHNHAAMEMAFQLRGQLPAEFESLTDMDVDLQLSPPGAPGTVRRPDLVVVPRSARRRVRAEGGVFLASDIRVAVEVLSPGSRRIDHVHKRAEYADAGIAHYWIVDLTEPVSMLACHLAGEFGYADGGAVTGTFSATAPFDVTLDLDALL</sequence>
<reference evidence="2 3" key="1">
    <citation type="submission" date="2019-02" db="EMBL/GenBank/DDBJ databases">
        <title>Sequencing the genomes of 1000 actinobacteria strains.</title>
        <authorList>
            <person name="Klenk H.-P."/>
        </authorList>
    </citation>
    <scope>NUCLEOTIDE SEQUENCE [LARGE SCALE GENOMIC DNA]</scope>
    <source>
        <strain evidence="2 3">DSM 45779</strain>
    </source>
</reference>
<evidence type="ECO:0000259" key="1">
    <source>
        <dbReference type="Pfam" id="PF05685"/>
    </source>
</evidence>
<dbReference type="SUPFAM" id="SSF52980">
    <property type="entry name" value="Restriction endonuclease-like"/>
    <property type="match status" value="1"/>
</dbReference>
<keyword evidence="2" id="KW-0255">Endonuclease</keyword>
<comment type="caution">
    <text evidence="2">The sequence shown here is derived from an EMBL/GenBank/DDBJ whole genome shotgun (WGS) entry which is preliminary data.</text>
</comment>
<dbReference type="InterPro" id="IPR012296">
    <property type="entry name" value="Nuclease_put_TT1808"/>
</dbReference>
<keyword evidence="2" id="KW-0540">Nuclease</keyword>
<dbReference type="OrthoDB" id="9799703at2"/>
<keyword evidence="3" id="KW-1185">Reference proteome</keyword>
<dbReference type="CDD" id="cd06260">
    <property type="entry name" value="DUF820-like"/>
    <property type="match status" value="1"/>
</dbReference>
<protein>
    <submittedName>
        <fullName evidence="2">Uma2 family endonuclease</fullName>
    </submittedName>
</protein>
<dbReference type="EMBL" id="SHKL01000001">
    <property type="protein sequence ID" value="RZT88670.1"/>
    <property type="molecule type" value="Genomic_DNA"/>
</dbReference>
<dbReference type="Pfam" id="PF05685">
    <property type="entry name" value="Uma2"/>
    <property type="match status" value="1"/>
</dbReference>
<dbReference type="InterPro" id="IPR011335">
    <property type="entry name" value="Restrct_endonuc-II-like"/>
</dbReference>
<keyword evidence="2" id="KW-0378">Hydrolase</keyword>
<dbReference type="PANTHER" id="PTHR35400">
    <property type="entry name" value="SLR1083 PROTEIN"/>
    <property type="match status" value="1"/>
</dbReference>
<proteinExistence type="predicted"/>
<name>A0A4V2FRI0_PSEST</name>
<dbReference type="RefSeq" id="WP_130292645.1">
    <property type="nucleotide sequence ID" value="NZ_SHKL01000001.1"/>
</dbReference>
<evidence type="ECO:0000313" key="2">
    <source>
        <dbReference type="EMBL" id="RZT88670.1"/>
    </source>
</evidence>
<dbReference type="GO" id="GO:0004519">
    <property type="term" value="F:endonuclease activity"/>
    <property type="evidence" value="ECO:0007669"/>
    <property type="project" value="UniProtKB-KW"/>
</dbReference>